<gene>
    <name evidence="3" type="ORF">MBEHAL_0074</name>
</gene>
<organism evidence="3 4">
    <name type="scientific">Halarchaeum acidiphilum MH1-52-1</name>
    <dbReference type="NCBI Taxonomy" id="1261545"/>
    <lineage>
        <taxon>Archaea</taxon>
        <taxon>Methanobacteriati</taxon>
        <taxon>Methanobacteriota</taxon>
        <taxon>Stenosarchaea group</taxon>
        <taxon>Halobacteria</taxon>
        <taxon>Halobacteriales</taxon>
        <taxon>Halobacteriaceae</taxon>
    </lineage>
</organism>
<reference evidence="3 4" key="1">
    <citation type="submission" date="2013-09" db="EMBL/GenBank/DDBJ databases">
        <title>Whole genome sequencing of Halarchaeum acidiphilum strain MH1-52-1.</title>
        <authorList>
            <person name="Shimane Y."/>
            <person name="Minegishi H."/>
            <person name="Nishi S."/>
            <person name="Echigo A."/>
            <person name="Shuto A."/>
            <person name="Konishi M."/>
            <person name="Ito T."/>
            <person name="Ohkuma M."/>
            <person name="Ohta Y."/>
            <person name="Nagano Y."/>
            <person name="Tsubouchi T."/>
            <person name="Mori K."/>
            <person name="Usui K."/>
            <person name="Kamekura M."/>
            <person name="Usami R."/>
            <person name="Takaki Y."/>
            <person name="Hatada Y."/>
        </authorList>
    </citation>
    <scope>NUCLEOTIDE SEQUENCE [LARGE SCALE GENOMIC DNA]</scope>
    <source>
        <strain evidence="3 4">JCM 16109</strain>
    </source>
</reference>
<feature type="compositionally biased region" description="Acidic residues" evidence="1">
    <location>
        <begin position="128"/>
        <end position="140"/>
    </location>
</feature>
<feature type="domain" description="Archaeal flagella protein FlaD/E" evidence="2">
    <location>
        <begin position="8"/>
        <end position="110"/>
    </location>
</feature>
<dbReference type="InterPro" id="IPR006752">
    <property type="entry name" value="Arch_fla_DE"/>
</dbReference>
<protein>
    <recommendedName>
        <fullName evidence="2">Archaeal flagella protein FlaD/E domain-containing protein</fullName>
    </recommendedName>
</protein>
<dbReference type="EMBL" id="BATA01000001">
    <property type="protein sequence ID" value="GAD51314.1"/>
    <property type="molecule type" value="Genomic_DNA"/>
</dbReference>
<dbReference type="RefSeq" id="WP_021779503.1">
    <property type="nucleotide sequence ID" value="NZ_BANO01000010.1"/>
</dbReference>
<comment type="caution">
    <text evidence="3">The sequence shown here is derived from an EMBL/GenBank/DDBJ whole genome shotgun (WGS) entry which is preliminary data.</text>
</comment>
<dbReference type="GO" id="GO:0097588">
    <property type="term" value="P:archaeal or bacterial-type flagellum-dependent cell motility"/>
    <property type="evidence" value="ECO:0007669"/>
    <property type="project" value="InterPro"/>
</dbReference>
<evidence type="ECO:0000259" key="2">
    <source>
        <dbReference type="Pfam" id="PF04659"/>
    </source>
</evidence>
<name>U3A113_9EURY</name>
<evidence type="ECO:0000256" key="1">
    <source>
        <dbReference type="SAM" id="MobiDB-lite"/>
    </source>
</evidence>
<evidence type="ECO:0000313" key="3">
    <source>
        <dbReference type="EMBL" id="GAD51314.1"/>
    </source>
</evidence>
<sequence length="151" mass="15866">MSQSPSGREPHLAEIEGEGAERITALKWARYLSGTFGSSGALNALRLYAELGWISEDVRQTMTDYVRGLSGGAASTAPGSVDDELPKELESLSGTPFHQHAKSLEFITVIGNESLSHVLASTTMGEDPLSDSDSDSDPDGPSDLTGPGESV</sequence>
<proteinExistence type="predicted"/>
<feature type="compositionally biased region" description="Low complexity" evidence="1">
    <location>
        <begin position="141"/>
        <end position="151"/>
    </location>
</feature>
<keyword evidence="4" id="KW-1185">Reference proteome</keyword>
<dbReference type="eggNOG" id="arCOG02964">
    <property type="taxonomic scope" value="Archaea"/>
</dbReference>
<accession>U3A113</accession>
<dbReference type="OrthoDB" id="308199at2157"/>
<feature type="region of interest" description="Disordered" evidence="1">
    <location>
        <begin position="120"/>
        <end position="151"/>
    </location>
</feature>
<dbReference type="Pfam" id="PF04659">
    <property type="entry name" value="Arch_fla_DE"/>
    <property type="match status" value="1"/>
</dbReference>
<dbReference type="Proteomes" id="UP000016986">
    <property type="component" value="Unassembled WGS sequence"/>
</dbReference>
<evidence type="ECO:0000313" key="4">
    <source>
        <dbReference type="Proteomes" id="UP000016986"/>
    </source>
</evidence>
<dbReference type="AlphaFoldDB" id="U3A113"/>